<protein>
    <submittedName>
        <fullName evidence="11">Methyl-accepting chemotaxis protein</fullName>
    </submittedName>
</protein>
<dbReference type="EMBL" id="BMAQ01000003">
    <property type="protein sequence ID" value="GFR37148.1"/>
    <property type="molecule type" value="Genomic_DNA"/>
</dbReference>
<gene>
    <name evidence="11" type="primary">mcpA</name>
    <name evidence="11" type="ORF">PRECH8_04440</name>
</gene>
<feature type="domain" description="HAMP" evidence="10">
    <location>
        <begin position="76"/>
        <end position="129"/>
    </location>
</feature>
<dbReference type="PROSITE" id="PS50111">
    <property type="entry name" value="CHEMOTAXIS_TRANSDUC_2"/>
    <property type="match status" value="1"/>
</dbReference>
<dbReference type="Proteomes" id="UP000654993">
    <property type="component" value="Unassembled WGS sequence"/>
</dbReference>
<feature type="transmembrane region" description="Helical" evidence="8">
    <location>
        <begin position="20"/>
        <end position="41"/>
    </location>
</feature>
<dbReference type="PROSITE" id="PS50885">
    <property type="entry name" value="HAMP"/>
    <property type="match status" value="1"/>
</dbReference>
<accession>A0A916VEV2</accession>
<keyword evidence="12" id="KW-1185">Reference proteome</keyword>
<dbReference type="RefSeq" id="WP_200965436.1">
    <property type="nucleotide sequence ID" value="NZ_BMAQ01000003.1"/>
</dbReference>
<feature type="transmembrane region" description="Helical" evidence="8">
    <location>
        <begin position="53"/>
        <end position="75"/>
    </location>
</feature>
<comment type="subcellular location">
    <subcellularLocation>
        <location evidence="1">Cell membrane</location>
    </subcellularLocation>
</comment>
<dbReference type="PANTHER" id="PTHR32089">
    <property type="entry name" value="METHYL-ACCEPTING CHEMOTAXIS PROTEIN MCPB"/>
    <property type="match status" value="1"/>
</dbReference>
<dbReference type="Gene3D" id="1.10.8.500">
    <property type="entry name" value="HAMP domain in histidine kinase"/>
    <property type="match status" value="1"/>
</dbReference>
<feature type="compositionally biased region" description="Polar residues" evidence="7">
    <location>
        <begin position="185"/>
        <end position="198"/>
    </location>
</feature>
<keyword evidence="2" id="KW-1003">Cell membrane</keyword>
<dbReference type="InterPro" id="IPR003660">
    <property type="entry name" value="HAMP_dom"/>
</dbReference>
<reference evidence="11" key="1">
    <citation type="submission" date="2020-08" db="EMBL/GenBank/DDBJ databases">
        <authorList>
            <person name="Uke A."/>
            <person name="Chhe C."/>
            <person name="Baramee S."/>
            <person name="Kosugi A."/>
        </authorList>
    </citation>
    <scope>NUCLEOTIDE SEQUENCE</scope>
    <source>
        <strain evidence="11">DA-C8</strain>
    </source>
</reference>
<dbReference type="Gene3D" id="1.10.287.950">
    <property type="entry name" value="Methyl-accepting chemotaxis protein"/>
    <property type="match status" value="1"/>
</dbReference>
<proteinExistence type="inferred from homology"/>
<dbReference type="SMART" id="SM00304">
    <property type="entry name" value="HAMP"/>
    <property type="match status" value="1"/>
</dbReference>
<evidence type="ECO:0000256" key="5">
    <source>
        <dbReference type="ARBA" id="ARBA00029447"/>
    </source>
</evidence>
<dbReference type="SMART" id="SM00283">
    <property type="entry name" value="MA"/>
    <property type="match status" value="1"/>
</dbReference>
<evidence type="ECO:0000256" key="2">
    <source>
        <dbReference type="ARBA" id="ARBA00022475"/>
    </source>
</evidence>
<dbReference type="PANTHER" id="PTHR32089:SF112">
    <property type="entry name" value="LYSOZYME-LIKE PROTEIN-RELATED"/>
    <property type="match status" value="1"/>
</dbReference>
<evidence type="ECO:0000256" key="7">
    <source>
        <dbReference type="SAM" id="MobiDB-lite"/>
    </source>
</evidence>
<evidence type="ECO:0000259" key="9">
    <source>
        <dbReference type="PROSITE" id="PS50111"/>
    </source>
</evidence>
<reference evidence="11" key="2">
    <citation type="journal article" date="2021" name="Data Brief">
        <title>Draft genome sequence data of the facultative, thermophilic, xylanolytic bacterium Paenibacillus sp. strain DA-C8.</title>
        <authorList>
            <person name="Chhe C."/>
            <person name="Uke A."/>
            <person name="Baramee S."/>
            <person name="Ungkulpasvich U."/>
            <person name="Tachaapaikoon C."/>
            <person name="Pason P."/>
            <person name="Waeonukul R."/>
            <person name="Ratanakhanokchai K."/>
            <person name="Kosugi A."/>
        </authorList>
    </citation>
    <scope>NUCLEOTIDE SEQUENCE</scope>
    <source>
        <strain evidence="11">DA-C8</strain>
    </source>
</reference>
<dbReference type="AlphaFoldDB" id="A0A916VEV2"/>
<dbReference type="GO" id="GO:0005886">
    <property type="term" value="C:plasma membrane"/>
    <property type="evidence" value="ECO:0007669"/>
    <property type="project" value="UniProtKB-SubCell"/>
</dbReference>
<evidence type="ECO:0000256" key="4">
    <source>
        <dbReference type="ARBA" id="ARBA00023224"/>
    </source>
</evidence>
<keyword evidence="8" id="KW-1133">Transmembrane helix</keyword>
<evidence type="ECO:0000256" key="6">
    <source>
        <dbReference type="PROSITE-ProRule" id="PRU00284"/>
    </source>
</evidence>
<name>A0A916VEV2_9BACL</name>
<dbReference type="Pfam" id="PF00015">
    <property type="entry name" value="MCPsignal"/>
    <property type="match status" value="1"/>
</dbReference>
<dbReference type="CDD" id="cd06225">
    <property type="entry name" value="HAMP"/>
    <property type="match status" value="1"/>
</dbReference>
<keyword evidence="8" id="KW-0812">Transmembrane</keyword>
<evidence type="ECO:0000259" key="10">
    <source>
        <dbReference type="PROSITE" id="PS50885"/>
    </source>
</evidence>
<dbReference type="GO" id="GO:0004888">
    <property type="term" value="F:transmembrane signaling receptor activity"/>
    <property type="evidence" value="ECO:0007669"/>
    <property type="project" value="InterPro"/>
</dbReference>
<comment type="similarity">
    <text evidence="5">Belongs to the methyl-accepting chemotaxis (MCP) protein family.</text>
</comment>
<comment type="caution">
    <text evidence="11">The sequence shown here is derived from an EMBL/GenBank/DDBJ whole genome shotgun (WGS) entry which is preliminary data.</text>
</comment>
<dbReference type="Pfam" id="PF00672">
    <property type="entry name" value="HAMP"/>
    <property type="match status" value="1"/>
</dbReference>
<keyword evidence="4 6" id="KW-0807">Transducer</keyword>
<feature type="region of interest" description="Disordered" evidence="7">
    <location>
        <begin position="169"/>
        <end position="198"/>
    </location>
</feature>
<dbReference type="GO" id="GO:0006935">
    <property type="term" value="P:chemotaxis"/>
    <property type="evidence" value="ECO:0007669"/>
    <property type="project" value="InterPro"/>
</dbReference>
<dbReference type="SUPFAM" id="SSF58104">
    <property type="entry name" value="Methyl-accepting chemotaxis protein (MCP) signaling domain"/>
    <property type="match status" value="1"/>
</dbReference>
<sequence length="434" mass="47928">MLNLINHIMNTFFNSLVKKLVVGILIVSVTTYGTSAFFIFVLKPFLAPQLEDWIYILGVLTLGIMWTCFLGWIAAKLIILPLTRLTRAVNTMASGDLQVQIPNYPWKDEIGSLNASFQVLLDNWRRMIADVSESAAITEQSVAALNEAITQATDQIETVSTTIERMSDAAADQSNSAKELLDTAELSNETSSRMNEQAQHALQISSSMVDTIRESTELFRSIVDSMQHITETSEQTLQFVHALEHQAQEISNISQMVREIANQTHMLALNASIEAAHAGEHGQGFSVVAMQIRKLAADSGSAAEQINELVNMMQKQALTVVAESDRQVDLIRRETEAGESARQVLVKIDTSVHETENALQQIVQGIRLQTEHIQKTYEQARRIADTAKALSEDSVNIAGAAQGQTGVMQEITASSEMLREEAANLKQKTVVFKL</sequence>
<feature type="domain" description="Methyl-accepting transducer" evidence="9">
    <location>
        <begin position="148"/>
        <end position="384"/>
    </location>
</feature>
<dbReference type="GO" id="GO:0007165">
    <property type="term" value="P:signal transduction"/>
    <property type="evidence" value="ECO:0007669"/>
    <property type="project" value="UniProtKB-KW"/>
</dbReference>
<organism evidence="11 12">
    <name type="scientific">Insulibacter thermoxylanivorax</name>
    <dbReference type="NCBI Taxonomy" id="2749268"/>
    <lineage>
        <taxon>Bacteria</taxon>
        <taxon>Bacillati</taxon>
        <taxon>Bacillota</taxon>
        <taxon>Bacilli</taxon>
        <taxon>Bacillales</taxon>
        <taxon>Paenibacillaceae</taxon>
        <taxon>Insulibacter</taxon>
    </lineage>
</organism>
<dbReference type="PRINTS" id="PR00260">
    <property type="entry name" value="CHEMTRNSDUCR"/>
</dbReference>
<evidence type="ECO:0000256" key="8">
    <source>
        <dbReference type="SAM" id="Phobius"/>
    </source>
</evidence>
<dbReference type="InterPro" id="IPR004089">
    <property type="entry name" value="MCPsignal_dom"/>
</dbReference>
<evidence type="ECO:0000313" key="12">
    <source>
        <dbReference type="Proteomes" id="UP000654993"/>
    </source>
</evidence>
<dbReference type="InterPro" id="IPR004090">
    <property type="entry name" value="Chemotax_Me-accpt_rcpt"/>
</dbReference>
<keyword evidence="3 8" id="KW-0472">Membrane</keyword>
<evidence type="ECO:0000256" key="1">
    <source>
        <dbReference type="ARBA" id="ARBA00004236"/>
    </source>
</evidence>
<evidence type="ECO:0000256" key="3">
    <source>
        <dbReference type="ARBA" id="ARBA00023136"/>
    </source>
</evidence>
<evidence type="ECO:0000313" key="11">
    <source>
        <dbReference type="EMBL" id="GFR37148.1"/>
    </source>
</evidence>